<evidence type="ECO:0000256" key="8">
    <source>
        <dbReference type="SAM" id="Phobius"/>
    </source>
</evidence>
<evidence type="ECO:0000313" key="9">
    <source>
        <dbReference type="EMBL" id="PTW62099.1"/>
    </source>
</evidence>
<comment type="subcellular location">
    <subcellularLocation>
        <location evidence="1">Membrane</location>
        <topology evidence="1">Multi-pass membrane protein</topology>
    </subcellularLocation>
</comment>
<evidence type="ECO:0000313" key="10">
    <source>
        <dbReference type="Proteomes" id="UP000244081"/>
    </source>
</evidence>
<comment type="similarity">
    <text evidence="2 7">Belongs to the sodium:solute symporter (SSF) (TC 2.A.21) family.</text>
</comment>
<name>A0A2T5VEC0_9HYPH</name>
<feature type="transmembrane region" description="Helical" evidence="8">
    <location>
        <begin position="203"/>
        <end position="222"/>
    </location>
</feature>
<dbReference type="Gene3D" id="1.20.1730.10">
    <property type="entry name" value="Sodium/glucose cotransporter"/>
    <property type="match status" value="1"/>
</dbReference>
<feature type="transmembrane region" description="Helical" evidence="8">
    <location>
        <begin position="21"/>
        <end position="41"/>
    </location>
</feature>
<proteinExistence type="inferred from homology"/>
<evidence type="ECO:0000256" key="6">
    <source>
        <dbReference type="ARBA" id="ARBA00023136"/>
    </source>
</evidence>
<dbReference type="InterPro" id="IPR019899">
    <property type="entry name" value="Na/solute_symporter_VC_2705"/>
</dbReference>
<keyword evidence="5 8" id="KW-1133">Transmembrane helix</keyword>
<evidence type="ECO:0000256" key="1">
    <source>
        <dbReference type="ARBA" id="ARBA00004141"/>
    </source>
</evidence>
<feature type="transmembrane region" description="Helical" evidence="8">
    <location>
        <begin position="580"/>
        <end position="599"/>
    </location>
</feature>
<accession>A0A2T5VEC0</accession>
<protein>
    <submittedName>
        <fullName evidence="9">Cation/acetate symporter</fullName>
    </submittedName>
</protein>
<feature type="transmembrane region" description="Helical" evidence="8">
    <location>
        <begin position="432"/>
        <end position="463"/>
    </location>
</feature>
<dbReference type="InterPro" id="IPR038377">
    <property type="entry name" value="Na/Glc_symporter_sf"/>
</dbReference>
<feature type="transmembrane region" description="Helical" evidence="8">
    <location>
        <begin position="91"/>
        <end position="114"/>
    </location>
</feature>
<dbReference type="EMBL" id="QAYG01000001">
    <property type="protein sequence ID" value="PTW62099.1"/>
    <property type="molecule type" value="Genomic_DNA"/>
</dbReference>
<keyword evidence="3" id="KW-0813">Transport</keyword>
<dbReference type="NCBIfam" id="TIGR03648">
    <property type="entry name" value="Na_symport_lg"/>
    <property type="match status" value="1"/>
</dbReference>
<keyword evidence="6 8" id="KW-0472">Membrane</keyword>
<evidence type="ECO:0000256" key="2">
    <source>
        <dbReference type="ARBA" id="ARBA00006434"/>
    </source>
</evidence>
<feature type="transmembrane region" description="Helical" evidence="8">
    <location>
        <begin position="53"/>
        <end position="70"/>
    </location>
</feature>
<dbReference type="PROSITE" id="PS50283">
    <property type="entry name" value="NA_SOLUT_SYMP_3"/>
    <property type="match status" value="1"/>
</dbReference>
<dbReference type="InterPro" id="IPR001734">
    <property type="entry name" value="Na/solute_symporter"/>
</dbReference>
<dbReference type="PANTHER" id="PTHR48086:SF5">
    <property type="entry name" value="NA(+):SOLUTE SYMPORTER (SSF FAMILY)"/>
    <property type="match status" value="1"/>
</dbReference>
<dbReference type="InterPro" id="IPR050277">
    <property type="entry name" value="Sodium:Solute_Symporter"/>
</dbReference>
<feature type="transmembrane region" description="Helical" evidence="8">
    <location>
        <begin position="302"/>
        <end position="324"/>
    </location>
</feature>
<gene>
    <name evidence="9" type="ORF">C8N35_101134</name>
</gene>
<dbReference type="PANTHER" id="PTHR48086">
    <property type="entry name" value="SODIUM/PROLINE SYMPORTER-RELATED"/>
    <property type="match status" value="1"/>
</dbReference>
<feature type="transmembrane region" description="Helical" evidence="8">
    <location>
        <begin position="234"/>
        <end position="252"/>
    </location>
</feature>
<dbReference type="Proteomes" id="UP000244081">
    <property type="component" value="Unassembled WGS sequence"/>
</dbReference>
<dbReference type="AlphaFoldDB" id="A0A2T5VEC0"/>
<feature type="transmembrane region" description="Helical" evidence="8">
    <location>
        <begin position="169"/>
        <end position="197"/>
    </location>
</feature>
<feature type="transmembrane region" description="Helical" evidence="8">
    <location>
        <begin position="510"/>
        <end position="535"/>
    </location>
</feature>
<evidence type="ECO:0000256" key="3">
    <source>
        <dbReference type="ARBA" id="ARBA00022448"/>
    </source>
</evidence>
<sequence length="626" mass="63538">MPSSGHTVGHVGPVASTRRRGWAFAILAGGLVFVLTSLAILERLGLPETVIDLVVPAAVAAAILVLGLTSRTMRISEFYLAGRRVPAVPNGMALAADWISGALFVGLAGTLFVIGGAGWSVAGWNIAGWSIAGWTGGFVLMAMLFAPCLDRSGALTVPDFLAARYGGRLVRVMGMAVLVAVSFLLLAGELAVIGFVASRFLGIGAHTAIVGALAVMVVCSLAGGMRALTWTQAALYLVLAAAFLTPLVLLSMESTAMPVPQIALADALADLRELLAGWPGAPFAQAGNSGVAAAAAGGPWDLATLVICLMIGTASLPHLLARFFTAPSPGEARRAAGWGLVFVALVLSAVPVYVVFAKLEIVGSIASAEIDALPEWVMRLGAQGLVRICGADAVSLEAIRQACTGLDLYYRNLAPADFALAPEAVVLALPQIAGMAVTLAAFLATGALAAALATANGLLLAIANSLAHDGFHRLAAPSATAARRLFAARLMLLVVATLAGYAALGGVTTLPGALTIALGLAAAGNFPALVLGIWWPRATAPGAVAGMAAGIAVALFFMLANTDGEAASAFGLGLEGLPGTLYGVATGFVVTFAVSLFTAPPGEVNRAFVETIHRRGSGVAIRDRAV</sequence>
<feature type="transmembrane region" description="Helical" evidence="8">
    <location>
        <begin position="542"/>
        <end position="560"/>
    </location>
</feature>
<evidence type="ECO:0000256" key="5">
    <source>
        <dbReference type="ARBA" id="ARBA00022989"/>
    </source>
</evidence>
<feature type="transmembrane region" description="Helical" evidence="8">
    <location>
        <begin position="484"/>
        <end position="504"/>
    </location>
</feature>
<organism evidence="9 10">
    <name type="scientific">Breoghania corrubedonensis</name>
    <dbReference type="NCBI Taxonomy" id="665038"/>
    <lineage>
        <taxon>Bacteria</taxon>
        <taxon>Pseudomonadati</taxon>
        <taxon>Pseudomonadota</taxon>
        <taxon>Alphaproteobacteria</taxon>
        <taxon>Hyphomicrobiales</taxon>
        <taxon>Stappiaceae</taxon>
        <taxon>Breoghania</taxon>
    </lineage>
</organism>
<dbReference type="GO" id="GO:0005886">
    <property type="term" value="C:plasma membrane"/>
    <property type="evidence" value="ECO:0007669"/>
    <property type="project" value="TreeGrafter"/>
</dbReference>
<reference evidence="9 10" key="1">
    <citation type="submission" date="2018-04" db="EMBL/GenBank/DDBJ databases">
        <title>Genomic Encyclopedia of Archaeal and Bacterial Type Strains, Phase II (KMG-II): from individual species to whole genera.</title>
        <authorList>
            <person name="Goeker M."/>
        </authorList>
    </citation>
    <scope>NUCLEOTIDE SEQUENCE [LARGE SCALE GENOMIC DNA]</scope>
    <source>
        <strain evidence="9 10">DSM 23382</strain>
    </source>
</reference>
<keyword evidence="10" id="KW-1185">Reference proteome</keyword>
<keyword evidence="4 8" id="KW-0812">Transmembrane</keyword>
<feature type="transmembrane region" description="Helical" evidence="8">
    <location>
        <begin position="336"/>
        <end position="356"/>
    </location>
</feature>
<feature type="transmembrane region" description="Helical" evidence="8">
    <location>
        <begin position="126"/>
        <end position="149"/>
    </location>
</feature>
<dbReference type="Pfam" id="PF00474">
    <property type="entry name" value="SSF"/>
    <property type="match status" value="2"/>
</dbReference>
<evidence type="ECO:0000256" key="4">
    <source>
        <dbReference type="ARBA" id="ARBA00022692"/>
    </source>
</evidence>
<comment type="caution">
    <text evidence="9">The sequence shown here is derived from an EMBL/GenBank/DDBJ whole genome shotgun (WGS) entry which is preliminary data.</text>
</comment>
<dbReference type="GO" id="GO:0022857">
    <property type="term" value="F:transmembrane transporter activity"/>
    <property type="evidence" value="ECO:0007669"/>
    <property type="project" value="InterPro"/>
</dbReference>
<evidence type="ECO:0000256" key="7">
    <source>
        <dbReference type="RuleBase" id="RU362091"/>
    </source>
</evidence>